<keyword evidence="9" id="KW-0539">Nucleus</keyword>
<dbReference type="PANTHER" id="PTHR34917">
    <property type="entry name" value="RBPJ-INTERACTING AND TUBULIN-ASSOCIATED PROTEIN 1"/>
    <property type="match status" value="1"/>
</dbReference>
<evidence type="ECO:0000256" key="10">
    <source>
        <dbReference type="ARBA" id="ARBA00024957"/>
    </source>
</evidence>
<dbReference type="Pfam" id="PF17066">
    <property type="entry name" value="RITA"/>
    <property type="match status" value="1"/>
</dbReference>
<evidence type="ECO:0000256" key="9">
    <source>
        <dbReference type="ARBA" id="ARBA00023242"/>
    </source>
</evidence>
<evidence type="ECO:0000256" key="2">
    <source>
        <dbReference type="ARBA" id="ARBA00004496"/>
    </source>
</evidence>
<evidence type="ECO:0000256" key="1">
    <source>
        <dbReference type="ARBA" id="ARBA00004123"/>
    </source>
</evidence>
<proteinExistence type="inferred from homology"/>
<organism evidence="13 14">
    <name type="scientific">Glaucidium brasilianum</name>
    <name type="common">Ferruginous pygmy-owl</name>
    <dbReference type="NCBI Taxonomy" id="78217"/>
    <lineage>
        <taxon>Eukaryota</taxon>
        <taxon>Metazoa</taxon>
        <taxon>Chordata</taxon>
        <taxon>Craniata</taxon>
        <taxon>Vertebrata</taxon>
        <taxon>Euteleostomi</taxon>
        <taxon>Archelosauria</taxon>
        <taxon>Archosauria</taxon>
        <taxon>Dinosauria</taxon>
        <taxon>Saurischia</taxon>
        <taxon>Theropoda</taxon>
        <taxon>Coelurosauria</taxon>
        <taxon>Aves</taxon>
        <taxon>Neognathae</taxon>
        <taxon>Neoaves</taxon>
        <taxon>Telluraves</taxon>
        <taxon>Strigiformes</taxon>
        <taxon>Strigidae</taxon>
        <taxon>Glaucidium</taxon>
    </lineage>
</organism>
<reference evidence="13 14" key="1">
    <citation type="submission" date="2019-09" db="EMBL/GenBank/DDBJ databases">
        <title>Bird 10,000 Genomes (B10K) Project - Family phase.</title>
        <authorList>
            <person name="Zhang G."/>
        </authorList>
    </citation>
    <scope>NUCLEOTIDE SEQUENCE [LARGE SCALE GENOMIC DNA]</scope>
    <source>
        <strain evidence="13">B10K-DU-008-63</strain>
    </source>
</reference>
<comment type="similarity">
    <text evidence="3">Belongs to the RITA family.</text>
</comment>
<dbReference type="EMBL" id="VXAP01000111">
    <property type="protein sequence ID" value="NXL31111.1"/>
    <property type="molecule type" value="Genomic_DNA"/>
</dbReference>
<feature type="compositionally biased region" description="Low complexity" evidence="12">
    <location>
        <begin position="68"/>
        <end position="78"/>
    </location>
</feature>
<dbReference type="InterPro" id="IPR031418">
    <property type="entry name" value="RITA1"/>
</dbReference>
<dbReference type="PANTHER" id="PTHR34917:SF1">
    <property type="entry name" value="RBPJ-INTERACTING AND TUBULIN-ASSOCIATED PROTEIN 1"/>
    <property type="match status" value="1"/>
</dbReference>
<evidence type="ECO:0000256" key="12">
    <source>
        <dbReference type="SAM" id="MobiDB-lite"/>
    </source>
</evidence>
<dbReference type="Proteomes" id="UP000591073">
    <property type="component" value="Unassembled WGS sequence"/>
</dbReference>
<evidence type="ECO:0000313" key="13">
    <source>
        <dbReference type="EMBL" id="NXL31111.1"/>
    </source>
</evidence>
<comment type="caution">
    <text evidence="13">The sequence shown here is derived from an EMBL/GenBank/DDBJ whole genome shotgun (WGS) entry which is preliminary data.</text>
</comment>
<dbReference type="GO" id="GO:0007399">
    <property type="term" value="P:nervous system development"/>
    <property type="evidence" value="ECO:0007669"/>
    <property type="project" value="UniProtKB-KW"/>
</dbReference>
<dbReference type="OrthoDB" id="10061257at2759"/>
<dbReference type="GO" id="GO:0015631">
    <property type="term" value="F:tubulin binding"/>
    <property type="evidence" value="ECO:0007669"/>
    <property type="project" value="InterPro"/>
</dbReference>
<feature type="compositionally biased region" description="Basic and acidic residues" evidence="12">
    <location>
        <begin position="121"/>
        <end position="136"/>
    </location>
</feature>
<dbReference type="GO" id="GO:0051168">
    <property type="term" value="P:nuclear export"/>
    <property type="evidence" value="ECO:0007669"/>
    <property type="project" value="InterPro"/>
</dbReference>
<protein>
    <recommendedName>
        <fullName evidence="5">RBPJ-interacting and tubulin-associated protein 1</fullName>
    </recommendedName>
    <alternativeName>
        <fullName evidence="11">RBPJ-interacting and tubulin-associated protein</fullName>
    </alternativeName>
</protein>
<evidence type="ECO:0000256" key="4">
    <source>
        <dbReference type="ARBA" id="ARBA00011667"/>
    </source>
</evidence>
<keyword evidence="14" id="KW-1185">Reference proteome</keyword>
<evidence type="ECO:0000256" key="7">
    <source>
        <dbReference type="ARBA" id="ARBA00022902"/>
    </source>
</evidence>
<keyword evidence="6" id="KW-0963">Cytoplasm</keyword>
<evidence type="ECO:0000256" key="5">
    <source>
        <dbReference type="ARBA" id="ARBA00014447"/>
    </source>
</evidence>
<dbReference type="GO" id="GO:0005634">
    <property type="term" value="C:nucleus"/>
    <property type="evidence" value="ECO:0007669"/>
    <property type="project" value="UniProtKB-SubCell"/>
</dbReference>
<evidence type="ECO:0000256" key="3">
    <source>
        <dbReference type="ARBA" id="ARBA00010906"/>
    </source>
</evidence>
<dbReference type="AlphaFoldDB" id="A0A7L0RLJ0"/>
<comment type="subunit">
    <text evidence="4">Interacts with RBPJ/RBPSUH.</text>
</comment>
<evidence type="ECO:0000256" key="8">
    <source>
        <dbReference type="ARBA" id="ARBA00022976"/>
    </source>
</evidence>
<feature type="non-terminal residue" evidence="13">
    <location>
        <position position="1"/>
    </location>
</feature>
<accession>A0A7L0RLJ0</accession>
<dbReference type="GO" id="GO:0007219">
    <property type="term" value="P:Notch signaling pathway"/>
    <property type="evidence" value="ECO:0007669"/>
    <property type="project" value="UniProtKB-KW"/>
</dbReference>
<comment type="subcellular location">
    <subcellularLocation>
        <location evidence="2">Cytoplasm</location>
    </subcellularLocation>
    <subcellularLocation>
        <location evidence="1">Nucleus</location>
    </subcellularLocation>
</comment>
<feature type="region of interest" description="Disordered" evidence="12">
    <location>
        <begin position="39"/>
        <end position="181"/>
    </location>
</feature>
<evidence type="ECO:0000256" key="11">
    <source>
        <dbReference type="ARBA" id="ARBA00031318"/>
    </source>
</evidence>
<dbReference type="GO" id="GO:0045746">
    <property type="term" value="P:negative regulation of Notch signaling pathway"/>
    <property type="evidence" value="ECO:0007669"/>
    <property type="project" value="TreeGrafter"/>
</dbReference>
<evidence type="ECO:0000313" key="14">
    <source>
        <dbReference type="Proteomes" id="UP000591073"/>
    </source>
</evidence>
<keyword evidence="8" id="KW-0914">Notch signaling pathway</keyword>
<evidence type="ECO:0000256" key="6">
    <source>
        <dbReference type="ARBA" id="ARBA00022490"/>
    </source>
</evidence>
<keyword evidence="7" id="KW-0524">Neurogenesis</keyword>
<feature type="non-terminal residue" evidence="13">
    <location>
        <position position="181"/>
    </location>
</feature>
<gene>
    <name evidence="13" type="primary">Rita1</name>
    <name evidence="13" type="ORF">GLABRA_R15076</name>
</gene>
<feature type="compositionally biased region" description="Low complexity" evidence="12">
    <location>
        <begin position="158"/>
        <end position="173"/>
    </location>
</feature>
<comment type="function">
    <text evidence="10">Tubulin-binding protein that acts as a negative regulator of Notch signaling pathway. Shuttles between the cytoplasm and the nucleus and mediates the nuclear export of RBPJ/RBPSUH, thereby preventing the interaction between RBPJ/RBPSUH and NICD product of Notch proteins (Notch intracellular domain), leading to down-regulate Notch-mediated transcription. May play a role in neurogenesis.</text>
</comment>
<sequence length="181" mass="19143">RVRSHTPSFCDESLFGAKPAGPAWAAPWMKKEDVAKLHPLLWSPPPASRNQPSPSPRPRETPLRAVHPRAPAPSAAAGSGPGRGGESCGWKRPDGDSCSEGRAAPCRGRSQSLSRLNIPSDGRRLPSDNLKTERCKTQSPPTAPATPRAPLMRGRSKSVSGPAPARSSASGGVCKPRPPWK</sequence>
<name>A0A7L0RLJ0_GLABR</name>
<dbReference type="GO" id="GO:0005737">
    <property type="term" value="C:cytoplasm"/>
    <property type="evidence" value="ECO:0007669"/>
    <property type="project" value="UniProtKB-SubCell"/>
</dbReference>